<feature type="region of interest" description="Disordered" evidence="5">
    <location>
        <begin position="570"/>
        <end position="590"/>
    </location>
</feature>
<evidence type="ECO:0000256" key="5">
    <source>
        <dbReference type="SAM" id="MobiDB-lite"/>
    </source>
</evidence>
<evidence type="ECO:0000256" key="1">
    <source>
        <dbReference type="ARBA" id="ARBA00004173"/>
    </source>
</evidence>
<dbReference type="GO" id="GO:0005739">
    <property type="term" value="C:mitochondrion"/>
    <property type="evidence" value="ECO:0007669"/>
    <property type="project" value="UniProtKB-SubCell"/>
</dbReference>
<dbReference type="Proteomes" id="UP000243723">
    <property type="component" value="Unassembled WGS sequence"/>
</dbReference>
<proteinExistence type="inferred from homology"/>
<accession>A0A2P8A0L4</accession>
<keyword evidence="7" id="KW-1185">Reference proteome</keyword>
<evidence type="ECO:0000256" key="2">
    <source>
        <dbReference type="ARBA" id="ARBA00022576"/>
    </source>
</evidence>
<dbReference type="Gene3D" id="3.40.50.300">
    <property type="entry name" value="P-loop containing nucleotide triphosphate hydrolases"/>
    <property type="match status" value="1"/>
</dbReference>
<comment type="caution">
    <text evidence="6">The sequence shown here is derived from an EMBL/GenBank/DDBJ whole genome shotgun (WGS) entry which is preliminary data.</text>
</comment>
<dbReference type="UniPathway" id="UPA00078"/>
<keyword evidence="4" id="KW-0663">Pyridoxal phosphate</keyword>
<dbReference type="GO" id="GO:0004141">
    <property type="term" value="F:dethiobiotin synthase activity"/>
    <property type="evidence" value="ECO:0007669"/>
    <property type="project" value="InterPro"/>
</dbReference>
<dbReference type="InterPro" id="IPR015422">
    <property type="entry name" value="PyrdxlP-dep_Trfase_small"/>
</dbReference>
<dbReference type="GO" id="GO:0009102">
    <property type="term" value="P:biotin biosynthetic process"/>
    <property type="evidence" value="ECO:0007669"/>
    <property type="project" value="UniProtKB-UniPathway"/>
</dbReference>
<dbReference type="OrthoDB" id="425114at2759"/>
<evidence type="ECO:0000313" key="7">
    <source>
        <dbReference type="Proteomes" id="UP000243723"/>
    </source>
</evidence>
<gene>
    <name evidence="6" type="ORF">B9Z65_7806</name>
</gene>
<dbReference type="CDD" id="cd03109">
    <property type="entry name" value="DTBS"/>
    <property type="match status" value="1"/>
</dbReference>
<dbReference type="InterPro" id="IPR027417">
    <property type="entry name" value="P-loop_NTPase"/>
</dbReference>
<dbReference type="PANTHER" id="PTHR42684:SF3">
    <property type="entry name" value="ADENOSYLMETHIONINE-8-AMINO-7-OXONONANOATE AMINOTRANSFERASE"/>
    <property type="match status" value="1"/>
</dbReference>
<dbReference type="Gene3D" id="3.40.640.10">
    <property type="entry name" value="Type I PLP-dependent aspartate aminotransferase-like (Major domain)"/>
    <property type="match status" value="1"/>
</dbReference>
<dbReference type="NCBIfam" id="TIGR00347">
    <property type="entry name" value="bioD"/>
    <property type="match status" value="1"/>
</dbReference>
<sequence length="837" mass="92700">MKQVGSLLWDNFNVFQIFGANTGVGKTIVSTLLAKRFGKANSYAFYLKPVQTGSDWSTDSRHLKQYALHLNHKTLFRWGPPVSPHLAARYGGPASDDKTVLGAVHDELVREGRQGRRFAIVETAGGVLSPAPSGTLQADLYRPLRLPALLVGDHRLGGIGATISAWESLRIRGYDVAGLLMFRDDIYENSDYLVKHFQRQDPDLPTALIDQPPPMSSDNVLDVFNMKRYYEKACRSQELIDFEVALLENVEARRTKLTNLANRAHQTIWHPFMQHTERSPDTIFPIDSAHGDYFQAVRRRDGDSSHESLLGPAFDGSASWWTQGLGHGNPNLALTAAYAAGRYGHVMFANAAHEPAVSLAERMLARNDPGCEPATHPPPSKQSRAFYSDNGSTGMEVAVKMALKAATKRYSWQPDDHVEVVGLKGSYHGDTIGAMDLSEGNIYNEKVEWYTGKGHWLDFPRITLKNGKWRSTPPPGTEDVYGAPVEFDDLNQVFDLEEREPYVKRCVEVIRKMLEHLVSQGHKLGALVIEPVILGAGGMMFVDPAFQKALVNAARSISQGGEQRHLIESQSEELEDIDTTPQTSATTVPEGERLQKGDWVGMPLITDEVFTGIYRLGQFQSSSFLRIVPDISVHAKLLTGGVIPLAMTLASEPIYSAFLSDDKSDALLHGHSYTAHAMGCEIALASLKQYRSFDQNFEGSDSNPDAGRWVPFKKDWDAWTPSSSSPRDRLGLQAWRGLRVWSMWSSDFVHKLSHRDDVEGMFALGSVLAIEIKDPEGAGYASKASIGIREKLLKGVPHLNQAVHCRILGNVLYFMASMNTTPETIAAIQEQIEEAMG</sequence>
<dbReference type="HAMAP" id="MF_00336">
    <property type="entry name" value="BioD"/>
    <property type="match status" value="1"/>
</dbReference>
<dbReference type="GO" id="GO:0000287">
    <property type="term" value="F:magnesium ion binding"/>
    <property type="evidence" value="ECO:0007669"/>
    <property type="project" value="InterPro"/>
</dbReference>
<reference evidence="6 7" key="1">
    <citation type="submission" date="2017-05" db="EMBL/GenBank/DDBJ databases">
        <title>Draft genome sequence of Elsinoe australis.</title>
        <authorList>
            <person name="Cheng Q."/>
        </authorList>
    </citation>
    <scope>NUCLEOTIDE SEQUENCE [LARGE SCALE GENOMIC DNA]</scope>
    <source>
        <strain evidence="6 7">NL1</strain>
    </source>
</reference>
<keyword evidence="3" id="KW-0808">Transferase</keyword>
<dbReference type="InterPro" id="IPR049704">
    <property type="entry name" value="Aminotrans_3_PPA_site"/>
</dbReference>
<dbReference type="PANTHER" id="PTHR42684">
    <property type="entry name" value="ADENOSYLMETHIONINE-8-AMINO-7-OXONONANOATE AMINOTRANSFERASE"/>
    <property type="match status" value="1"/>
</dbReference>
<dbReference type="Pfam" id="PF13500">
    <property type="entry name" value="AAA_26"/>
    <property type="match status" value="1"/>
</dbReference>
<evidence type="ECO:0000313" key="6">
    <source>
        <dbReference type="EMBL" id="PSK54000.1"/>
    </source>
</evidence>
<dbReference type="PROSITE" id="PS00600">
    <property type="entry name" value="AA_TRANSFER_CLASS_3"/>
    <property type="match status" value="1"/>
</dbReference>
<dbReference type="InterPro" id="IPR004472">
    <property type="entry name" value="DTB_synth_BioD"/>
</dbReference>
<dbReference type="EMBL" id="NHZQ01000087">
    <property type="protein sequence ID" value="PSK54000.1"/>
    <property type="molecule type" value="Genomic_DNA"/>
</dbReference>
<evidence type="ECO:0000256" key="4">
    <source>
        <dbReference type="ARBA" id="ARBA00022898"/>
    </source>
</evidence>
<dbReference type="Gene3D" id="3.90.1150.10">
    <property type="entry name" value="Aspartate Aminotransferase, domain 1"/>
    <property type="match status" value="1"/>
</dbReference>
<comment type="subcellular location">
    <subcellularLocation>
        <location evidence="1">Mitochondrion</location>
    </subcellularLocation>
</comment>
<dbReference type="Pfam" id="PF00202">
    <property type="entry name" value="Aminotran_3"/>
    <property type="match status" value="2"/>
</dbReference>
<dbReference type="GO" id="GO:0005524">
    <property type="term" value="F:ATP binding"/>
    <property type="evidence" value="ECO:0007669"/>
    <property type="project" value="InterPro"/>
</dbReference>
<dbReference type="SUPFAM" id="SSF52540">
    <property type="entry name" value="P-loop containing nucleoside triphosphate hydrolases"/>
    <property type="match status" value="1"/>
</dbReference>
<dbReference type="InterPro" id="IPR015421">
    <property type="entry name" value="PyrdxlP-dep_Trfase_major"/>
</dbReference>
<keyword evidence="2" id="KW-0032">Aminotransferase</keyword>
<protein>
    <submittedName>
        <fullName evidence="6">Uncharacterized protein</fullName>
    </submittedName>
</protein>
<dbReference type="GO" id="GO:0030170">
    <property type="term" value="F:pyridoxal phosphate binding"/>
    <property type="evidence" value="ECO:0007669"/>
    <property type="project" value="InterPro"/>
</dbReference>
<dbReference type="SUPFAM" id="SSF53383">
    <property type="entry name" value="PLP-dependent transferases"/>
    <property type="match status" value="1"/>
</dbReference>
<name>A0A2P8A0L4_9PEZI</name>
<organism evidence="6 7">
    <name type="scientific">Elsinoe australis</name>
    <dbReference type="NCBI Taxonomy" id="40998"/>
    <lineage>
        <taxon>Eukaryota</taxon>
        <taxon>Fungi</taxon>
        <taxon>Dikarya</taxon>
        <taxon>Ascomycota</taxon>
        <taxon>Pezizomycotina</taxon>
        <taxon>Dothideomycetes</taxon>
        <taxon>Dothideomycetidae</taxon>
        <taxon>Myriangiales</taxon>
        <taxon>Elsinoaceae</taxon>
        <taxon>Elsinoe</taxon>
    </lineage>
</organism>
<evidence type="ECO:0000256" key="3">
    <source>
        <dbReference type="ARBA" id="ARBA00022679"/>
    </source>
</evidence>
<dbReference type="AlphaFoldDB" id="A0A2P8A0L4"/>
<dbReference type="GO" id="GO:0004015">
    <property type="term" value="F:adenosylmethionine-8-amino-7-oxononanoate transaminase activity"/>
    <property type="evidence" value="ECO:0007669"/>
    <property type="project" value="TreeGrafter"/>
</dbReference>
<dbReference type="STRING" id="40998.A0A2P8A0L4"/>
<dbReference type="InterPro" id="IPR015424">
    <property type="entry name" value="PyrdxlP-dep_Trfase"/>
</dbReference>
<dbReference type="InterPro" id="IPR005814">
    <property type="entry name" value="Aminotrans_3"/>
</dbReference>